<keyword evidence="2" id="KW-1185">Reference proteome</keyword>
<dbReference type="OrthoDB" id="9791535at2"/>
<dbReference type="Proteomes" id="UP000006094">
    <property type="component" value="Chromosome"/>
</dbReference>
<dbReference type="EMBL" id="CP003326">
    <property type="protein sequence ID" value="AFS79180.1"/>
    <property type="molecule type" value="Genomic_DNA"/>
</dbReference>
<dbReference type="STRING" id="1128398.Curi_c21770"/>
<dbReference type="InterPro" id="IPR010181">
    <property type="entry name" value="CGCAxxGCC_motif"/>
</dbReference>
<organism evidence="1 2">
    <name type="scientific">Gottschalkia acidurici (strain ATCC 7906 / DSM 604 / BCRC 14475 / CIP 104303 / KCTC 5404 / NCIMB 10678 / 9a)</name>
    <name type="common">Clostridium acidurici</name>
    <dbReference type="NCBI Taxonomy" id="1128398"/>
    <lineage>
        <taxon>Bacteria</taxon>
        <taxon>Bacillati</taxon>
        <taxon>Bacillota</taxon>
        <taxon>Tissierellia</taxon>
        <taxon>Tissierellales</taxon>
        <taxon>Gottschalkiaceae</taxon>
        <taxon>Gottschalkia</taxon>
    </lineage>
</organism>
<gene>
    <name evidence="1" type="ordered locus">Curi_c21770</name>
</gene>
<accession>K0B2L3</accession>
<sequence length="103" mass="11102">MRKSDIALELFNEGYNCAQAVLSAFDEEIGLDRKTAIKISCEYGAGMAKGGTCGAVMGALMVLEFKLKQNNSGNSNLEELVFNAQGNLKINLNILIIQLSVKS</sequence>
<name>K0B2L3_GOTA9</name>
<evidence type="ECO:0000313" key="1">
    <source>
        <dbReference type="EMBL" id="AFS79180.1"/>
    </source>
</evidence>
<dbReference type="AlphaFoldDB" id="K0B2L3"/>
<dbReference type="HOGENOM" id="CLU_2258769_0_0_9"/>
<dbReference type="eggNOG" id="COG1433">
    <property type="taxonomic scope" value="Bacteria"/>
</dbReference>
<dbReference type="KEGG" id="cad:Curi_c21770"/>
<evidence type="ECO:0000313" key="2">
    <source>
        <dbReference type="Proteomes" id="UP000006094"/>
    </source>
</evidence>
<dbReference type="RefSeq" id="WP_014968316.1">
    <property type="nucleotide sequence ID" value="NC_018664.1"/>
</dbReference>
<dbReference type="Pfam" id="PF09719">
    <property type="entry name" value="C_GCAxxG_C_C"/>
    <property type="match status" value="1"/>
</dbReference>
<reference evidence="1 2" key="1">
    <citation type="journal article" date="2012" name="PLoS ONE">
        <title>The purine-utilizing bacterium Clostridium acidurici 9a: a genome-guided metabolic reconsideration.</title>
        <authorList>
            <person name="Hartwich K."/>
            <person name="Poehlein A."/>
            <person name="Daniel R."/>
        </authorList>
    </citation>
    <scope>NUCLEOTIDE SEQUENCE [LARGE SCALE GENOMIC DNA]</scope>
    <source>
        <strain evidence="2">ATCC 7906 / DSM 604 / BCRC 14475 / CIP 104303 / KCTC 5404 / NCIMB 10678 / 9a</strain>
    </source>
</reference>
<dbReference type="PATRIC" id="fig|1128398.3.peg.2249"/>
<proteinExistence type="predicted"/>
<protein>
    <submittedName>
        <fullName evidence="1">Redox-active protein, CGCAxxGCC motif family</fullName>
    </submittedName>
</protein>